<dbReference type="Proteomes" id="UP001600941">
    <property type="component" value="Unassembled WGS sequence"/>
</dbReference>
<evidence type="ECO:0000313" key="4">
    <source>
        <dbReference type="EMBL" id="GAA6497482.1"/>
    </source>
</evidence>
<proteinExistence type="predicted"/>
<keyword evidence="1 2" id="KW-0238">DNA-binding</keyword>
<sequence length="196" mass="22753">MSYSSEQTRKRILVCAKKEFLKYGFQGANLRRIASEAKATTGALYNHFKNKEELFDEIVKGPTSDLLLKFQVLHDQACRAEGHTQAMEQSNSGTDWMLDYIYEHFDIFKLVFCCSEGSTYANYMEKLITIEESAYKAVLSCESNPVDEFFIHIMCSSGFRELYEVVAHDLSKEKAVQFMERVKRFRFAGWREILGR</sequence>
<dbReference type="InterPro" id="IPR009057">
    <property type="entry name" value="Homeodomain-like_sf"/>
</dbReference>
<evidence type="ECO:0000256" key="1">
    <source>
        <dbReference type="ARBA" id="ARBA00023125"/>
    </source>
</evidence>
<feature type="domain" description="HTH tetR-type" evidence="3">
    <location>
        <begin position="6"/>
        <end position="66"/>
    </location>
</feature>
<dbReference type="RefSeq" id="WP_390422801.1">
    <property type="nucleotide sequence ID" value="NZ_BAABZQ010000001.1"/>
</dbReference>
<dbReference type="SUPFAM" id="SSF46689">
    <property type="entry name" value="Homeodomain-like"/>
    <property type="match status" value="1"/>
</dbReference>
<dbReference type="PANTHER" id="PTHR30328:SF54">
    <property type="entry name" value="HTH-TYPE TRANSCRIPTIONAL REPRESSOR SCO4008"/>
    <property type="match status" value="1"/>
</dbReference>
<reference evidence="4 5" key="1">
    <citation type="submission" date="2024-04" db="EMBL/GenBank/DDBJ databases">
        <title>Defined microbial consortia suppress multidrug-resistant proinflammatory Enterobacteriaceae via ecological control.</title>
        <authorList>
            <person name="Furuichi M."/>
            <person name="Kawaguchi T."/>
            <person name="Pust M."/>
            <person name="Yasuma K."/>
            <person name="Plichta D."/>
            <person name="Hasegawa N."/>
            <person name="Ohya T."/>
            <person name="Bhattarai S."/>
            <person name="Sasajima S."/>
            <person name="Aoto Y."/>
            <person name="Tuganbaev T."/>
            <person name="Yaginuma M."/>
            <person name="Ueda M."/>
            <person name="Okahashi N."/>
            <person name="Amafuji K."/>
            <person name="Kiridooshi Y."/>
            <person name="Sugita K."/>
            <person name="Strazar M."/>
            <person name="Skelly A."/>
            <person name="Suda W."/>
            <person name="Hattori M."/>
            <person name="Nakamoto N."/>
            <person name="Caballero S."/>
            <person name="Norman J."/>
            <person name="Olle B."/>
            <person name="Tanoue T."/>
            <person name="Arita M."/>
            <person name="Bucci V."/>
            <person name="Atarashi K."/>
            <person name="Xavier R."/>
            <person name="Honda K."/>
        </authorList>
    </citation>
    <scope>NUCLEOTIDE SEQUENCE [LARGE SCALE GENOMIC DNA]</scope>
    <source>
        <strain evidence="5">k34-0107-D12</strain>
    </source>
</reference>
<dbReference type="InterPro" id="IPR001647">
    <property type="entry name" value="HTH_TetR"/>
</dbReference>
<dbReference type="Gene3D" id="1.10.357.10">
    <property type="entry name" value="Tetracycline Repressor, domain 2"/>
    <property type="match status" value="1"/>
</dbReference>
<protein>
    <submittedName>
        <fullName evidence="4">TetR/AcrR family transcriptional regulator</fullName>
    </submittedName>
</protein>
<keyword evidence="5" id="KW-1185">Reference proteome</keyword>
<dbReference type="EMBL" id="BAABZQ010000001">
    <property type="protein sequence ID" value="GAA6497482.1"/>
    <property type="molecule type" value="Genomic_DNA"/>
</dbReference>
<evidence type="ECO:0000256" key="2">
    <source>
        <dbReference type="PROSITE-ProRule" id="PRU00335"/>
    </source>
</evidence>
<evidence type="ECO:0000259" key="3">
    <source>
        <dbReference type="PROSITE" id="PS50977"/>
    </source>
</evidence>
<evidence type="ECO:0000313" key="5">
    <source>
        <dbReference type="Proteomes" id="UP001600941"/>
    </source>
</evidence>
<dbReference type="PRINTS" id="PR00455">
    <property type="entry name" value="HTHTETR"/>
</dbReference>
<comment type="caution">
    <text evidence="4">The sequence shown here is derived from an EMBL/GenBank/DDBJ whole genome shotgun (WGS) entry which is preliminary data.</text>
</comment>
<gene>
    <name evidence="4" type="ORF">K340107D12_02980</name>
</gene>
<organism evidence="4 5">
    <name type="scientific">Blautia parvula</name>
    <dbReference type="NCBI Taxonomy" id="2877527"/>
    <lineage>
        <taxon>Bacteria</taxon>
        <taxon>Bacillati</taxon>
        <taxon>Bacillota</taxon>
        <taxon>Clostridia</taxon>
        <taxon>Lachnospirales</taxon>
        <taxon>Lachnospiraceae</taxon>
        <taxon>Blautia</taxon>
    </lineage>
</organism>
<dbReference type="InterPro" id="IPR050109">
    <property type="entry name" value="HTH-type_TetR-like_transc_reg"/>
</dbReference>
<accession>A0ABQ0BM27</accession>
<dbReference type="Pfam" id="PF00440">
    <property type="entry name" value="TetR_N"/>
    <property type="match status" value="1"/>
</dbReference>
<name>A0ABQ0BM27_9FIRM</name>
<feature type="DNA-binding region" description="H-T-H motif" evidence="2">
    <location>
        <begin position="29"/>
        <end position="48"/>
    </location>
</feature>
<dbReference type="PANTHER" id="PTHR30328">
    <property type="entry name" value="TRANSCRIPTIONAL REPRESSOR"/>
    <property type="match status" value="1"/>
</dbReference>
<dbReference type="PROSITE" id="PS50977">
    <property type="entry name" value="HTH_TETR_2"/>
    <property type="match status" value="1"/>
</dbReference>